<dbReference type="Proteomes" id="UP000053477">
    <property type="component" value="Unassembled WGS sequence"/>
</dbReference>
<dbReference type="InterPro" id="IPR001370">
    <property type="entry name" value="BIR_rpt"/>
</dbReference>
<dbReference type="SUPFAM" id="SSF57924">
    <property type="entry name" value="Inhibitor of apoptosis (IAP) repeat"/>
    <property type="match status" value="2"/>
</dbReference>
<dbReference type="PANTHER" id="PTHR46771:SF5">
    <property type="entry name" value="DETERIN"/>
    <property type="match status" value="1"/>
</dbReference>
<dbReference type="AlphaFoldDB" id="A0A0H2RRC7"/>
<dbReference type="STRING" id="27342.A0A0H2RRC7"/>
<sequence length="199" mass="22197">MESLSSRLKSFNKAKSSKSTKSNSLGWPHPTSFAANPNTLADAGFYFNPSADDPDNVICFMCEKELGGWEADDNPFDIHVEKCPKCPWALARCSLEHDLDSKGNFVFEDASRLPSNKALEKARLDSFGGKRKWWPHDANKLHGATSKKLAKAGFVYTPQESGVQDDTATCFYCDLSLSGWDPEDDPMYVYRPTTLHGYL</sequence>
<dbReference type="Pfam" id="PF00653">
    <property type="entry name" value="BIR"/>
    <property type="match status" value="2"/>
</dbReference>
<gene>
    <name evidence="4" type="ORF">SCHPADRAFT_830138</name>
</gene>
<evidence type="ECO:0000256" key="2">
    <source>
        <dbReference type="ARBA" id="ARBA00022833"/>
    </source>
</evidence>
<evidence type="ECO:0000256" key="1">
    <source>
        <dbReference type="ARBA" id="ARBA00022723"/>
    </source>
</evidence>
<feature type="region of interest" description="Disordered" evidence="3">
    <location>
        <begin position="1"/>
        <end position="28"/>
    </location>
</feature>
<dbReference type="InParanoid" id="A0A0H2RRC7"/>
<dbReference type="OrthoDB" id="2196114at2759"/>
<evidence type="ECO:0000313" key="4">
    <source>
        <dbReference type="EMBL" id="KLO12013.1"/>
    </source>
</evidence>
<protein>
    <submittedName>
        <fullName evidence="4">Inhibitor of apoptosis repeat-containing protein</fullName>
    </submittedName>
</protein>
<dbReference type="InterPro" id="IPR051190">
    <property type="entry name" value="Baculoviral_IAP"/>
</dbReference>
<dbReference type="EMBL" id="KQ085987">
    <property type="protein sequence ID" value="KLO12013.1"/>
    <property type="molecule type" value="Genomic_DNA"/>
</dbReference>
<proteinExistence type="predicted"/>
<evidence type="ECO:0000313" key="5">
    <source>
        <dbReference type="Proteomes" id="UP000053477"/>
    </source>
</evidence>
<dbReference type="Gene3D" id="1.10.1170.10">
    <property type="entry name" value="Inhibitor Of Apoptosis Protein (2mihbC-IAP-1), Chain A"/>
    <property type="match status" value="2"/>
</dbReference>
<keyword evidence="1" id="KW-0479">Metal-binding</keyword>
<evidence type="ECO:0000256" key="3">
    <source>
        <dbReference type="SAM" id="MobiDB-lite"/>
    </source>
</evidence>
<dbReference type="PANTHER" id="PTHR46771">
    <property type="entry name" value="DETERIN"/>
    <property type="match status" value="1"/>
</dbReference>
<dbReference type="SMART" id="SM00238">
    <property type="entry name" value="BIR"/>
    <property type="match status" value="2"/>
</dbReference>
<accession>A0A0H2RRC7</accession>
<dbReference type="PROSITE" id="PS50143">
    <property type="entry name" value="BIR_REPEAT_2"/>
    <property type="match status" value="2"/>
</dbReference>
<keyword evidence="2" id="KW-0862">Zinc</keyword>
<reference evidence="4 5" key="1">
    <citation type="submission" date="2015-04" db="EMBL/GenBank/DDBJ databases">
        <title>Complete genome sequence of Schizopora paradoxa KUC8140, a cosmopolitan wood degrader in East Asia.</title>
        <authorList>
            <consortium name="DOE Joint Genome Institute"/>
            <person name="Min B."/>
            <person name="Park H."/>
            <person name="Jang Y."/>
            <person name="Kim J.-J."/>
            <person name="Kim K.H."/>
            <person name="Pangilinan J."/>
            <person name="Lipzen A."/>
            <person name="Riley R."/>
            <person name="Grigoriev I.V."/>
            <person name="Spatafora J.W."/>
            <person name="Choi I.-G."/>
        </authorList>
    </citation>
    <scope>NUCLEOTIDE SEQUENCE [LARGE SCALE GENOMIC DNA]</scope>
    <source>
        <strain evidence="4 5">KUC8140</strain>
    </source>
</reference>
<keyword evidence="5" id="KW-1185">Reference proteome</keyword>
<name>A0A0H2RRC7_9AGAM</name>
<dbReference type="GO" id="GO:0046872">
    <property type="term" value="F:metal ion binding"/>
    <property type="evidence" value="ECO:0007669"/>
    <property type="project" value="UniProtKB-KW"/>
</dbReference>
<organism evidence="4 5">
    <name type="scientific">Schizopora paradoxa</name>
    <dbReference type="NCBI Taxonomy" id="27342"/>
    <lineage>
        <taxon>Eukaryota</taxon>
        <taxon>Fungi</taxon>
        <taxon>Dikarya</taxon>
        <taxon>Basidiomycota</taxon>
        <taxon>Agaricomycotina</taxon>
        <taxon>Agaricomycetes</taxon>
        <taxon>Hymenochaetales</taxon>
        <taxon>Schizoporaceae</taxon>
        <taxon>Schizopora</taxon>
    </lineage>
</organism>